<keyword evidence="4" id="KW-0267">Excision nuclease</keyword>
<dbReference type="CDD" id="cd10434">
    <property type="entry name" value="GIY-YIG_UvrC_Cho"/>
    <property type="match status" value="1"/>
</dbReference>
<dbReference type="PROSITE" id="PS50164">
    <property type="entry name" value="GIY_YIG"/>
    <property type="match status" value="1"/>
</dbReference>
<dbReference type="Pfam" id="PF08459">
    <property type="entry name" value="UvrC_RNaseH_dom"/>
    <property type="match status" value="1"/>
</dbReference>
<dbReference type="Pfam" id="PF01541">
    <property type="entry name" value="GIY-YIG"/>
    <property type="match status" value="1"/>
</dbReference>
<keyword evidence="3" id="KW-0228">DNA excision</keyword>
<dbReference type="EMBL" id="PFHR01000157">
    <property type="protein sequence ID" value="PIW96797.1"/>
    <property type="molecule type" value="Genomic_DNA"/>
</dbReference>
<proteinExistence type="predicted"/>
<evidence type="ECO:0000256" key="4">
    <source>
        <dbReference type="ARBA" id="ARBA00022881"/>
    </source>
</evidence>
<name>A0A2M7IND2_9BACT</name>
<keyword evidence="5" id="KW-0234">DNA repair</keyword>
<sequence>MEKEELAKLKLPDTPGVYFFLGTRKEILYIGKATSLKNRVRSYFVNDILETRSPLIEQMVTLAKTVEFTTTDSVLEALILETNLIRSHKPKYNTKSKDDKSYNHLIITNEDWPRVLVVRGKDLTEKYTSDEIKYHFGPFTSGTLFHEAIKIVRKLFQFYDTKTAVDAPQSKFVRGKIDFNRQLGLYPDVQNKIEYKKTIRHLKLFFMGKKHKIIVELEKEMMKLAKDEKFEEAYLIKKKIFALNHIQDIALIKAETKVYRDNKTIRIEAYDIAHLAGEDMVGAMTVIEGMEPKKSEYRKFKIKTLTNANDPAALAEILDRRLFHSEWILPQIVVVDGSTAQKNVAEKILKKHHQTIPVVAVVKDDRHKASYLIGPKNLLLLYKLDILFANDEAHRFAINFFRKTKRKRALK</sequence>
<dbReference type="GO" id="GO:0009380">
    <property type="term" value="C:excinuclease repair complex"/>
    <property type="evidence" value="ECO:0007669"/>
    <property type="project" value="TreeGrafter"/>
</dbReference>
<feature type="domain" description="UvrC family homology region profile" evidence="8">
    <location>
        <begin position="214"/>
        <end position="349"/>
    </location>
</feature>
<dbReference type="InterPro" id="IPR036876">
    <property type="entry name" value="UVR_dom_sf"/>
</dbReference>
<feature type="domain" description="UVR" evidence="6">
    <location>
        <begin position="211"/>
        <end position="246"/>
    </location>
</feature>
<dbReference type="InterPro" id="IPR001943">
    <property type="entry name" value="UVR_dom"/>
</dbReference>
<dbReference type="AlphaFoldDB" id="A0A2M7IND2"/>
<evidence type="ECO:0000313" key="10">
    <source>
        <dbReference type="Proteomes" id="UP000230837"/>
    </source>
</evidence>
<dbReference type="PANTHER" id="PTHR30562">
    <property type="entry name" value="UVRC/OXIDOREDUCTASE"/>
    <property type="match status" value="1"/>
</dbReference>
<evidence type="ECO:0000313" key="9">
    <source>
        <dbReference type="EMBL" id="PIW96797.1"/>
    </source>
</evidence>
<dbReference type="PROSITE" id="PS50165">
    <property type="entry name" value="UVRC"/>
    <property type="match status" value="1"/>
</dbReference>
<dbReference type="SMART" id="SM00465">
    <property type="entry name" value="GIYc"/>
    <property type="match status" value="1"/>
</dbReference>
<evidence type="ECO:0000256" key="2">
    <source>
        <dbReference type="ARBA" id="ARBA00022763"/>
    </source>
</evidence>
<dbReference type="GO" id="GO:0009381">
    <property type="term" value="F:excinuclease ABC activity"/>
    <property type="evidence" value="ECO:0007669"/>
    <property type="project" value="InterPro"/>
</dbReference>
<organism evidence="9 10">
    <name type="scientific">Candidatus Kaiserbacteria bacterium CG_4_8_14_3_um_filter_38_9</name>
    <dbReference type="NCBI Taxonomy" id="1974599"/>
    <lineage>
        <taxon>Bacteria</taxon>
        <taxon>Candidatus Kaiseribacteriota</taxon>
    </lineage>
</organism>
<dbReference type="InterPro" id="IPR001162">
    <property type="entry name" value="UvrC_RNase_H_dom"/>
</dbReference>
<evidence type="ECO:0000259" key="8">
    <source>
        <dbReference type="PROSITE" id="PS50165"/>
    </source>
</evidence>
<dbReference type="PROSITE" id="PS50151">
    <property type="entry name" value="UVR"/>
    <property type="match status" value="1"/>
</dbReference>
<dbReference type="InterPro" id="IPR000305">
    <property type="entry name" value="GIY-YIG_endonuc"/>
</dbReference>
<gene>
    <name evidence="9" type="ORF">COZ82_03015</name>
</gene>
<protein>
    <recommendedName>
        <fullName evidence="11">Excinuclease ABC subunit C</fullName>
    </recommendedName>
</protein>
<dbReference type="InterPro" id="IPR047296">
    <property type="entry name" value="GIY-YIG_UvrC_Cho"/>
</dbReference>
<dbReference type="GO" id="GO:0006289">
    <property type="term" value="P:nucleotide-excision repair"/>
    <property type="evidence" value="ECO:0007669"/>
    <property type="project" value="InterPro"/>
</dbReference>
<reference evidence="10" key="1">
    <citation type="submission" date="2017-09" db="EMBL/GenBank/DDBJ databases">
        <title>Depth-based differentiation of microbial function through sediment-hosted aquifers and enrichment of novel symbionts in the deep terrestrial subsurface.</title>
        <authorList>
            <person name="Probst A.J."/>
            <person name="Ladd B."/>
            <person name="Jarett J.K."/>
            <person name="Geller-Mcgrath D.E."/>
            <person name="Sieber C.M.K."/>
            <person name="Emerson J.B."/>
            <person name="Anantharaman K."/>
            <person name="Thomas B.C."/>
            <person name="Malmstrom R."/>
            <person name="Stieglmeier M."/>
            <person name="Klingl A."/>
            <person name="Woyke T."/>
            <person name="Ryan C.M."/>
            <person name="Banfield J.F."/>
        </authorList>
    </citation>
    <scope>NUCLEOTIDE SEQUENCE [LARGE SCALE GENOMIC DNA]</scope>
</reference>
<keyword evidence="2" id="KW-0227">DNA damage</keyword>
<dbReference type="Proteomes" id="UP000230837">
    <property type="component" value="Unassembled WGS sequence"/>
</dbReference>
<dbReference type="InterPro" id="IPR038476">
    <property type="entry name" value="UvrC_RNase_H_dom_sf"/>
</dbReference>
<dbReference type="SUPFAM" id="SSF46600">
    <property type="entry name" value="C-terminal UvrC-binding domain of UvrB"/>
    <property type="match status" value="1"/>
</dbReference>
<evidence type="ECO:0008006" key="11">
    <source>
        <dbReference type="Google" id="ProtNLM"/>
    </source>
</evidence>
<evidence type="ECO:0000256" key="5">
    <source>
        <dbReference type="ARBA" id="ARBA00023204"/>
    </source>
</evidence>
<dbReference type="FunFam" id="3.40.1440.10:FF:000001">
    <property type="entry name" value="UvrABC system protein C"/>
    <property type="match status" value="1"/>
</dbReference>
<evidence type="ECO:0000259" key="6">
    <source>
        <dbReference type="PROSITE" id="PS50151"/>
    </source>
</evidence>
<comment type="caution">
    <text evidence="9">The sequence shown here is derived from an EMBL/GenBank/DDBJ whole genome shotgun (WGS) entry which is preliminary data.</text>
</comment>
<dbReference type="SUPFAM" id="SSF82771">
    <property type="entry name" value="GIY-YIG endonuclease"/>
    <property type="match status" value="1"/>
</dbReference>
<evidence type="ECO:0000256" key="3">
    <source>
        <dbReference type="ARBA" id="ARBA00022769"/>
    </source>
</evidence>
<dbReference type="PANTHER" id="PTHR30562:SF1">
    <property type="entry name" value="UVRABC SYSTEM PROTEIN C"/>
    <property type="match status" value="1"/>
</dbReference>
<keyword evidence="1" id="KW-0963">Cytoplasm</keyword>
<evidence type="ECO:0000259" key="7">
    <source>
        <dbReference type="PROSITE" id="PS50164"/>
    </source>
</evidence>
<dbReference type="InterPro" id="IPR050066">
    <property type="entry name" value="UvrABC_protein_C"/>
</dbReference>
<accession>A0A2M7IND2</accession>
<dbReference type="InterPro" id="IPR035901">
    <property type="entry name" value="GIY-YIG_endonuc_sf"/>
</dbReference>
<feature type="domain" description="GIY-YIG" evidence="7">
    <location>
        <begin position="13"/>
        <end position="94"/>
    </location>
</feature>
<dbReference type="Gene3D" id="3.30.420.340">
    <property type="entry name" value="UvrC, RNAse H endonuclease domain"/>
    <property type="match status" value="1"/>
</dbReference>
<evidence type="ECO:0000256" key="1">
    <source>
        <dbReference type="ARBA" id="ARBA00022490"/>
    </source>
</evidence>
<dbReference type="Gene3D" id="3.40.1440.10">
    <property type="entry name" value="GIY-YIG endonuclease"/>
    <property type="match status" value="1"/>
</dbReference>